<dbReference type="PROSITE" id="PS51296">
    <property type="entry name" value="RIESKE"/>
    <property type="match status" value="1"/>
</dbReference>
<organism evidence="6 7">
    <name type="scientific">Neptunomonas marina</name>
    <dbReference type="NCBI Taxonomy" id="1815562"/>
    <lineage>
        <taxon>Bacteria</taxon>
        <taxon>Pseudomonadati</taxon>
        <taxon>Pseudomonadota</taxon>
        <taxon>Gammaproteobacteria</taxon>
        <taxon>Oceanospirillales</taxon>
        <taxon>Oceanospirillaceae</taxon>
        <taxon>Neptunomonas</taxon>
    </lineage>
</organism>
<dbReference type="Proteomes" id="UP000282818">
    <property type="component" value="Unassembled WGS sequence"/>
</dbReference>
<evidence type="ECO:0000313" key="6">
    <source>
        <dbReference type="EMBL" id="RVU29262.1"/>
    </source>
</evidence>
<dbReference type="Pfam" id="PF00355">
    <property type="entry name" value="Rieske"/>
    <property type="match status" value="1"/>
</dbReference>
<proteinExistence type="predicted"/>
<dbReference type="PANTHER" id="PTHR40261:SF1">
    <property type="entry name" value="RIESKE DOMAIN-CONTAINING PROTEIN"/>
    <property type="match status" value="1"/>
</dbReference>
<evidence type="ECO:0000256" key="1">
    <source>
        <dbReference type="ARBA" id="ARBA00022714"/>
    </source>
</evidence>
<evidence type="ECO:0000313" key="7">
    <source>
        <dbReference type="Proteomes" id="UP000282818"/>
    </source>
</evidence>
<dbReference type="InterPro" id="IPR036922">
    <property type="entry name" value="Rieske_2Fe-2S_sf"/>
</dbReference>
<dbReference type="PANTHER" id="PTHR40261">
    <property type="match status" value="1"/>
</dbReference>
<dbReference type="InterPro" id="IPR017941">
    <property type="entry name" value="Rieske_2Fe-2S"/>
</dbReference>
<evidence type="ECO:0000256" key="4">
    <source>
        <dbReference type="ARBA" id="ARBA00023014"/>
    </source>
</evidence>
<dbReference type="GO" id="GO:0046872">
    <property type="term" value="F:metal ion binding"/>
    <property type="evidence" value="ECO:0007669"/>
    <property type="project" value="UniProtKB-KW"/>
</dbReference>
<keyword evidence="3" id="KW-0408">Iron</keyword>
<evidence type="ECO:0000256" key="3">
    <source>
        <dbReference type="ARBA" id="ARBA00023004"/>
    </source>
</evidence>
<dbReference type="GO" id="GO:0051537">
    <property type="term" value="F:2 iron, 2 sulfur cluster binding"/>
    <property type="evidence" value="ECO:0007669"/>
    <property type="project" value="UniProtKB-KW"/>
</dbReference>
<dbReference type="EMBL" id="SACQ01000012">
    <property type="protein sequence ID" value="RVU29262.1"/>
    <property type="molecule type" value="Genomic_DNA"/>
</dbReference>
<dbReference type="CDD" id="cd03467">
    <property type="entry name" value="Rieske"/>
    <property type="match status" value="1"/>
</dbReference>
<dbReference type="Gene3D" id="2.102.10.10">
    <property type="entry name" value="Rieske [2Fe-2S] iron-sulphur domain"/>
    <property type="match status" value="1"/>
</dbReference>
<dbReference type="RefSeq" id="WP_127696051.1">
    <property type="nucleotide sequence ID" value="NZ_SACQ01000012.1"/>
</dbReference>
<dbReference type="AlphaFoldDB" id="A0A437Q460"/>
<reference evidence="6 7" key="1">
    <citation type="submission" date="2019-01" db="EMBL/GenBank/DDBJ databases">
        <authorList>
            <person name="Chen W.-M."/>
        </authorList>
    </citation>
    <scope>NUCLEOTIDE SEQUENCE [LARGE SCALE GENOMIC DNA]</scope>
    <source>
        <strain evidence="6 7">HPM-16</strain>
    </source>
</reference>
<gene>
    <name evidence="6" type="ORF">EOE65_17265</name>
</gene>
<sequence length="110" mass="12071">MHQLCKATDIAAGSAKGFEVEAHALFVVNQGGDFFAYLNNCPHRGIRLEWQPDQFLDYERNFIQCATHGALFSVENGECIAGPCPGEKLTALACTLKDGQLWVELPKVTS</sequence>
<evidence type="ECO:0000256" key="2">
    <source>
        <dbReference type="ARBA" id="ARBA00022723"/>
    </source>
</evidence>
<dbReference type="SUPFAM" id="SSF50022">
    <property type="entry name" value="ISP domain"/>
    <property type="match status" value="1"/>
</dbReference>
<feature type="domain" description="Rieske" evidence="5">
    <location>
        <begin position="2"/>
        <end position="103"/>
    </location>
</feature>
<keyword evidence="7" id="KW-1185">Reference proteome</keyword>
<keyword evidence="2" id="KW-0479">Metal-binding</keyword>
<evidence type="ECO:0000259" key="5">
    <source>
        <dbReference type="PROSITE" id="PS51296"/>
    </source>
</evidence>
<comment type="caution">
    <text evidence="6">The sequence shown here is derived from an EMBL/GenBank/DDBJ whole genome shotgun (WGS) entry which is preliminary data.</text>
</comment>
<keyword evidence="4" id="KW-0411">Iron-sulfur</keyword>
<name>A0A437Q460_9GAMM</name>
<accession>A0A437Q460</accession>
<protein>
    <submittedName>
        <fullName evidence="6">Rieske (2Fe-2S) protein</fullName>
    </submittedName>
</protein>
<keyword evidence="1" id="KW-0001">2Fe-2S</keyword>